<proteinExistence type="predicted"/>
<evidence type="ECO:0000259" key="1">
    <source>
        <dbReference type="PROSITE" id="PS50263"/>
    </source>
</evidence>
<keyword evidence="2" id="KW-0378">Hydrolase</keyword>
<dbReference type="PANTHER" id="PTHR23088">
    <property type="entry name" value="NITRILASE-RELATED"/>
    <property type="match status" value="1"/>
</dbReference>
<dbReference type="InterPro" id="IPR036526">
    <property type="entry name" value="C-N_Hydrolase_sf"/>
</dbReference>
<name>A0A644Z9A2_9ZZZZ</name>
<dbReference type="PROSITE" id="PS50263">
    <property type="entry name" value="CN_HYDROLASE"/>
    <property type="match status" value="1"/>
</dbReference>
<organism evidence="2">
    <name type="scientific">bioreactor metagenome</name>
    <dbReference type="NCBI Taxonomy" id="1076179"/>
    <lineage>
        <taxon>unclassified sequences</taxon>
        <taxon>metagenomes</taxon>
        <taxon>ecological metagenomes</taxon>
    </lineage>
</organism>
<dbReference type="GO" id="GO:0004040">
    <property type="term" value="F:amidase activity"/>
    <property type="evidence" value="ECO:0007669"/>
    <property type="project" value="UniProtKB-EC"/>
</dbReference>
<dbReference type="PANTHER" id="PTHR23088:SF27">
    <property type="entry name" value="DEAMINATED GLUTATHIONE AMIDASE"/>
    <property type="match status" value="1"/>
</dbReference>
<dbReference type="EC" id="3.5.1.4" evidence="2"/>
<dbReference type="CDD" id="cd07197">
    <property type="entry name" value="nitrilase"/>
    <property type="match status" value="1"/>
</dbReference>
<gene>
    <name evidence="2" type="primary">amiE_1</name>
    <name evidence="2" type="ORF">SDC9_84082</name>
</gene>
<reference evidence="2" key="1">
    <citation type="submission" date="2019-08" db="EMBL/GenBank/DDBJ databases">
        <authorList>
            <person name="Kucharzyk K."/>
            <person name="Murdoch R.W."/>
            <person name="Higgins S."/>
            <person name="Loffler F."/>
        </authorList>
    </citation>
    <scope>NUCLEOTIDE SEQUENCE</scope>
</reference>
<protein>
    <submittedName>
        <fullName evidence="2">Aliphatic amidase</fullName>
        <ecNumber evidence="2">3.5.1.4</ecNumber>
    </submittedName>
</protein>
<dbReference type="InterPro" id="IPR003010">
    <property type="entry name" value="C-N_Hydrolase"/>
</dbReference>
<comment type="caution">
    <text evidence="2">The sequence shown here is derived from an EMBL/GenBank/DDBJ whole genome shotgun (WGS) entry which is preliminary data.</text>
</comment>
<evidence type="ECO:0000313" key="2">
    <source>
        <dbReference type="EMBL" id="MPM37465.1"/>
    </source>
</evidence>
<sequence length="317" mass="35307">MARMVTIGVLSRVRHGKPVPQAAYIALCLEEAEKAGRAGCDLFLLPEHFDSFGSLEAETNDGGIYDPATDRRAYYRAIAEEIPGPMTQCLGEVCRKYGMYIVADYAEREGEHLYNTAVILDRKGTVCGKYRKTHLCGSEKRCYGVEAGDELPVFDLDFGRVGVATCMDMYFPEVFRVLTLKGAEIILWPHQTYGPSEETIFITARARAIDYCCYLAGANFASPDYFAPYERGHELTGRAMIINPDGMAIADTGHYPGIAYAQINLDAPRLGKDIAAVRRDGIDQIREDLLHFRRPEMYKEIVEPCDNAAVLAGEFLD</sequence>
<feature type="domain" description="CN hydrolase" evidence="1">
    <location>
        <begin position="9"/>
        <end position="265"/>
    </location>
</feature>
<dbReference type="Pfam" id="PF00795">
    <property type="entry name" value="CN_hydrolase"/>
    <property type="match status" value="1"/>
</dbReference>
<dbReference type="SUPFAM" id="SSF56317">
    <property type="entry name" value="Carbon-nitrogen hydrolase"/>
    <property type="match status" value="1"/>
</dbReference>
<accession>A0A644Z9A2</accession>
<dbReference type="EMBL" id="VSSQ01007954">
    <property type="protein sequence ID" value="MPM37465.1"/>
    <property type="molecule type" value="Genomic_DNA"/>
</dbReference>
<dbReference type="Gene3D" id="3.60.110.10">
    <property type="entry name" value="Carbon-nitrogen hydrolase"/>
    <property type="match status" value="1"/>
</dbReference>
<dbReference type="AlphaFoldDB" id="A0A644Z9A2"/>